<proteinExistence type="predicted"/>
<organism evidence="1 2">
    <name type="scientific">Piscirickettsia litoralis</name>
    <dbReference type="NCBI Taxonomy" id="1891921"/>
    <lineage>
        <taxon>Bacteria</taxon>
        <taxon>Pseudomonadati</taxon>
        <taxon>Pseudomonadota</taxon>
        <taxon>Gammaproteobacteria</taxon>
        <taxon>Thiotrichales</taxon>
        <taxon>Piscirickettsiaceae</taxon>
        <taxon>Piscirickettsia</taxon>
    </lineage>
</organism>
<comment type="caution">
    <text evidence="1">The sequence shown here is derived from an EMBL/GenBank/DDBJ whole genome shotgun (WGS) entry which is preliminary data.</text>
</comment>
<dbReference type="Proteomes" id="UP000094329">
    <property type="component" value="Unassembled WGS sequence"/>
</dbReference>
<accession>A0ABX2ZXG5</accession>
<evidence type="ECO:0000313" key="1">
    <source>
        <dbReference type="EMBL" id="ODN41252.1"/>
    </source>
</evidence>
<name>A0ABX2ZXG5_9GAMM</name>
<dbReference type="EMBL" id="MDTU01000004">
    <property type="protein sequence ID" value="ODN41252.1"/>
    <property type="molecule type" value="Genomic_DNA"/>
</dbReference>
<protein>
    <submittedName>
        <fullName evidence="1">Uncharacterized protein</fullName>
    </submittedName>
</protein>
<gene>
    <name evidence="1" type="ORF">BGC07_16895</name>
</gene>
<evidence type="ECO:0000313" key="2">
    <source>
        <dbReference type="Proteomes" id="UP000094329"/>
    </source>
</evidence>
<sequence length="200" mass="22515">MSNTWDIQDGDLIANLSYEAAVASGSNNESRQGEDRIFFNTVTFNGTSPSSQLLAYEGGETVGTKTDFILNEIRLPADNKIGMHYVTISGVFHKDVYKQFTSIKFSKQQTTIVFSFDEPNKQQSCKPFDATETSNVWFQAIKPSSPIVILVTKDDFTYTNNKDQLYTNVVITGRHMVNYKNDYSLQNVDQLNIAKSVDFS</sequence>
<dbReference type="RefSeq" id="WP_069314241.1">
    <property type="nucleotide sequence ID" value="NZ_MDTU01000004.1"/>
</dbReference>
<keyword evidence="2" id="KW-1185">Reference proteome</keyword>
<reference evidence="1 2" key="1">
    <citation type="submission" date="2016-08" db="EMBL/GenBank/DDBJ databases">
        <title>Draft genome sequence of Candidatus Piscirickettsia litoralis, from seawater.</title>
        <authorList>
            <person name="Wan X."/>
            <person name="Lee A.J."/>
            <person name="Hou S."/>
            <person name="Donachie S.P."/>
        </authorList>
    </citation>
    <scope>NUCLEOTIDE SEQUENCE [LARGE SCALE GENOMIC DNA]</scope>
    <source>
        <strain evidence="1 2">Y2</strain>
    </source>
</reference>